<dbReference type="InterPro" id="IPR011006">
    <property type="entry name" value="CheY-like_superfamily"/>
</dbReference>
<dbReference type="InterPro" id="IPR001789">
    <property type="entry name" value="Sig_transdc_resp-reg_receiver"/>
</dbReference>
<name>A0A7R8ZTI3_9CRUS</name>
<dbReference type="Gene3D" id="3.40.50.2300">
    <property type="match status" value="2"/>
</dbReference>
<dbReference type="Pfam" id="PF00196">
    <property type="entry name" value="GerE"/>
    <property type="match status" value="1"/>
</dbReference>
<dbReference type="PANTHER" id="PTHR43214:SF43">
    <property type="entry name" value="TWO-COMPONENT RESPONSE REGULATOR"/>
    <property type="match status" value="1"/>
</dbReference>
<keyword evidence="1" id="KW-0597">Phosphoprotein</keyword>
<dbReference type="CDD" id="cd06170">
    <property type="entry name" value="LuxR_C_like"/>
    <property type="match status" value="1"/>
</dbReference>
<dbReference type="GO" id="GO:0000160">
    <property type="term" value="P:phosphorelay signal transduction system"/>
    <property type="evidence" value="ECO:0007669"/>
    <property type="project" value="InterPro"/>
</dbReference>
<dbReference type="InterPro" id="IPR000792">
    <property type="entry name" value="Tscrpt_reg_LuxR_C"/>
</dbReference>
<proteinExistence type="predicted"/>
<dbReference type="SMART" id="SM00448">
    <property type="entry name" value="REC"/>
    <property type="match status" value="1"/>
</dbReference>
<gene>
    <name evidence="3" type="ORF">CTOB1V02_LOCUS14200</name>
</gene>
<dbReference type="Pfam" id="PF00072">
    <property type="entry name" value="Response_reg"/>
    <property type="match status" value="2"/>
</dbReference>
<dbReference type="GO" id="GO:0003677">
    <property type="term" value="F:DNA binding"/>
    <property type="evidence" value="ECO:0007669"/>
    <property type="project" value="UniProtKB-KW"/>
</dbReference>
<evidence type="ECO:0000313" key="3">
    <source>
        <dbReference type="EMBL" id="CAD7236385.1"/>
    </source>
</evidence>
<dbReference type="InterPro" id="IPR058245">
    <property type="entry name" value="NreC/VraR/RcsB-like_REC"/>
</dbReference>
<dbReference type="GO" id="GO:0006355">
    <property type="term" value="P:regulation of DNA-templated transcription"/>
    <property type="evidence" value="ECO:0007669"/>
    <property type="project" value="InterPro"/>
</dbReference>
<dbReference type="SMART" id="SM00421">
    <property type="entry name" value="HTH_LUXR"/>
    <property type="match status" value="1"/>
</dbReference>
<protein>
    <submittedName>
        <fullName evidence="3">Uncharacterized protein</fullName>
    </submittedName>
</protein>
<keyword evidence="2" id="KW-0238">DNA-binding</keyword>
<dbReference type="OrthoDB" id="10061308at2759"/>
<reference evidence="3" key="1">
    <citation type="submission" date="2020-11" db="EMBL/GenBank/DDBJ databases">
        <authorList>
            <person name="Tran Van P."/>
        </authorList>
    </citation>
    <scope>NUCLEOTIDE SEQUENCE</scope>
</reference>
<evidence type="ECO:0000256" key="1">
    <source>
        <dbReference type="ARBA" id="ARBA00022553"/>
    </source>
</evidence>
<dbReference type="PROSITE" id="PS50110">
    <property type="entry name" value="RESPONSE_REGULATORY"/>
    <property type="match status" value="2"/>
</dbReference>
<evidence type="ECO:0000256" key="2">
    <source>
        <dbReference type="ARBA" id="ARBA00023125"/>
    </source>
</evidence>
<dbReference type="PANTHER" id="PTHR43214">
    <property type="entry name" value="TWO-COMPONENT RESPONSE REGULATOR"/>
    <property type="match status" value="1"/>
</dbReference>
<dbReference type="AlphaFoldDB" id="A0A7R8ZTI3"/>
<dbReference type="EMBL" id="OB678703">
    <property type="protein sequence ID" value="CAD7236385.1"/>
    <property type="molecule type" value="Genomic_DNA"/>
</dbReference>
<dbReference type="InterPro" id="IPR016032">
    <property type="entry name" value="Sig_transdc_resp-reg_C-effctor"/>
</dbReference>
<dbReference type="CDD" id="cd17535">
    <property type="entry name" value="REC_NarL-like"/>
    <property type="match status" value="1"/>
</dbReference>
<dbReference type="SUPFAM" id="SSF46894">
    <property type="entry name" value="C-terminal effector domain of the bipartite response regulators"/>
    <property type="match status" value="1"/>
</dbReference>
<accession>A0A7R8ZTI3</accession>
<sequence>MNTTQKVIIVDDHPIVCEGLINLVKKDPSFSVVGSCGDGAEVIPLIKKTNPDVIVLDISLPNLSGLEIVREMKNQKLSGKVIILTMFKEESYFDEAINLGVKGYLLKENALLELLSCMHRVADGNHYVCPELSDYLIDRHDKINSFQLSNPDIELLSETELKVLKLISENLTSKEIAKKLFVSVRTVQNHLDDNSRMRTIIKDMIKSSFGEKVKKIFECDSGEESVECYEKENPVWVIMDIKMTGIDGLEASKIILSNHPNAKILILTQL</sequence>
<dbReference type="SUPFAM" id="SSF52172">
    <property type="entry name" value="CheY-like"/>
    <property type="match status" value="2"/>
</dbReference>
<dbReference type="InterPro" id="IPR039420">
    <property type="entry name" value="WalR-like"/>
</dbReference>
<organism evidence="3">
    <name type="scientific">Cyprideis torosa</name>
    <dbReference type="NCBI Taxonomy" id="163714"/>
    <lineage>
        <taxon>Eukaryota</taxon>
        <taxon>Metazoa</taxon>
        <taxon>Ecdysozoa</taxon>
        <taxon>Arthropoda</taxon>
        <taxon>Crustacea</taxon>
        <taxon>Oligostraca</taxon>
        <taxon>Ostracoda</taxon>
        <taxon>Podocopa</taxon>
        <taxon>Podocopida</taxon>
        <taxon>Cytherocopina</taxon>
        <taxon>Cytheroidea</taxon>
        <taxon>Cytherideidae</taxon>
        <taxon>Cyprideis</taxon>
    </lineage>
</organism>